<dbReference type="InterPro" id="IPR051908">
    <property type="entry name" value="Ribosomal_N-acetyltransferase"/>
</dbReference>
<dbReference type="PANTHER" id="PTHR43441">
    <property type="entry name" value="RIBOSOMAL-PROTEIN-SERINE ACETYLTRANSFERASE"/>
    <property type="match status" value="1"/>
</dbReference>
<protein>
    <submittedName>
        <fullName evidence="2">RimJ/RimL family protein N-acetyltransferase</fullName>
    </submittedName>
</protein>
<accession>A0ABU0IXA1</accession>
<gene>
    <name evidence="2" type="ORF">QO010_003798</name>
</gene>
<proteinExistence type="predicted"/>
<evidence type="ECO:0000313" key="3">
    <source>
        <dbReference type="Proteomes" id="UP001228905"/>
    </source>
</evidence>
<dbReference type="Gene3D" id="3.40.630.30">
    <property type="match status" value="1"/>
</dbReference>
<dbReference type="InterPro" id="IPR000182">
    <property type="entry name" value="GNAT_dom"/>
</dbReference>
<evidence type="ECO:0000313" key="2">
    <source>
        <dbReference type="EMBL" id="MDQ0466005.1"/>
    </source>
</evidence>
<keyword evidence="3" id="KW-1185">Reference proteome</keyword>
<dbReference type="RefSeq" id="WP_307351790.1">
    <property type="nucleotide sequence ID" value="NZ_JAUSVS010000009.1"/>
</dbReference>
<sequence length="203" mass="22412">MSAPPDTVLEVDEAEAEAIRNAVRTADPLTLGYGRMLARPEHAAALAHFFADPRVSGAIYDLPRPFTAEVMNTWILESEALRQEGRRLLILTFDETAQLVGYSCITVWPERSAAELAGAIRADRQNEGQGGAGAIHSFGWVFDTLGVRMMGLTAAVDNVRSARLIDAAGFTRMGERDSVRPDGTVRRSLYWEMMAEDWKARWG</sequence>
<dbReference type="Proteomes" id="UP001228905">
    <property type="component" value="Unassembled WGS sequence"/>
</dbReference>
<dbReference type="Pfam" id="PF13302">
    <property type="entry name" value="Acetyltransf_3"/>
    <property type="match status" value="1"/>
</dbReference>
<dbReference type="InterPro" id="IPR016181">
    <property type="entry name" value="Acyl_CoA_acyltransferase"/>
</dbReference>
<comment type="caution">
    <text evidence="2">The sequence shown here is derived from an EMBL/GenBank/DDBJ whole genome shotgun (WGS) entry which is preliminary data.</text>
</comment>
<evidence type="ECO:0000259" key="1">
    <source>
        <dbReference type="Pfam" id="PF13302"/>
    </source>
</evidence>
<dbReference type="EMBL" id="JAUSVS010000009">
    <property type="protein sequence ID" value="MDQ0466005.1"/>
    <property type="molecule type" value="Genomic_DNA"/>
</dbReference>
<feature type="domain" description="N-acetyltransferase" evidence="1">
    <location>
        <begin position="39"/>
        <end position="171"/>
    </location>
</feature>
<name>A0ABU0IXA1_9CAUL</name>
<dbReference type="PANTHER" id="PTHR43441:SF2">
    <property type="entry name" value="FAMILY ACETYLTRANSFERASE, PUTATIVE (AFU_ORTHOLOGUE AFUA_7G00850)-RELATED"/>
    <property type="match status" value="1"/>
</dbReference>
<reference evidence="2 3" key="1">
    <citation type="submission" date="2023-07" db="EMBL/GenBank/DDBJ databases">
        <title>Genomic Encyclopedia of Type Strains, Phase IV (KMG-IV): sequencing the most valuable type-strain genomes for metagenomic binning, comparative biology and taxonomic classification.</title>
        <authorList>
            <person name="Goeker M."/>
        </authorList>
    </citation>
    <scope>NUCLEOTIDE SEQUENCE [LARGE SCALE GENOMIC DNA]</scope>
    <source>
        <strain evidence="2 3">DSM 18695</strain>
    </source>
</reference>
<dbReference type="SUPFAM" id="SSF55729">
    <property type="entry name" value="Acyl-CoA N-acyltransferases (Nat)"/>
    <property type="match status" value="1"/>
</dbReference>
<organism evidence="2 3">
    <name type="scientific">Caulobacter ginsengisoli</name>
    <dbReference type="NCBI Taxonomy" id="400775"/>
    <lineage>
        <taxon>Bacteria</taxon>
        <taxon>Pseudomonadati</taxon>
        <taxon>Pseudomonadota</taxon>
        <taxon>Alphaproteobacteria</taxon>
        <taxon>Caulobacterales</taxon>
        <taxon>Caulobacteraceae</taxon>
        <taxon>Caulobacter</taxon>
    </lineage>
</organism>